<dbReference type="SUPFAM" id="SSF89360">
    <property type="entry name" value="HesB-like domain"/>
    <property type="match status" value="1"/>
</dbReference>
<dbReference type="EMBL" id="MN739312">
    <property type="protein sequence ID" value="QHS98200.1"/>
    <property type="molecule type" value="Genomic_DNA"/>
</dbReference>
<dbReference type="InterPro" id="IPR035903">
    <property type="entry name" value="HesB-like_dom_sf"/>
</dbReference>
<reference evidence="1" key="1">
    <citation type="journal article" date="2020" name="Nature">
        <title>Giant virus diversity and host interactions through global metagenomics.</title>
        <authorList>
            <person name="Schulz F."/>
            <person name="Roux S."/>
            <person name="Paez-Espino D."/>
            <person name="Jungbluth S."/>
            <person name="Walsh D.A."/>
            <person name="Denef V.J."/>
            <person name="McMahon K.D."/>
            <person name="Konstantinidis K.T."/>
            <person name="Eloe-Fadrosh E.A."/>
            <person name="Kyrpides N.C."/>
            <person name="Woyke T."/>
        </authorList>
    </citation>
    <scope>NUCLEOTIDE SEQUENCE</scope>
    <source>
        <strain evidence="1">GVMAG-M-3300020182-84</strain>
    </source>
</reference>
<dbReference type="Gene3D" id="2.60.300.12">
    <property type="entry name" value="HesB-like domain"/>
    <property type="match status" value="1"/>
</dbReference>
<evidence type="ECO:0008006" key="2">
    <source>
        <dbReference type="Google" id="ProtNLM"/>
    </source>
</evidence>
<organism evidence="1">
    <name type="scientific">viral metagenome</name>
    <dbReference type="NCBI Taxonomy" id="1070528"/>
    <lineage>
        <taxon>unclassified sequences</taxon>
        <taxon>metagenomes</taxon>
        <taxon>organismal metagenomes</taxon>
    </lineage>
</organism>
<dbReference type="AlphaFoldDB" id="A0A6C0C1E0"/>
<evidence type="ECO:0000313" key="1">
    <source>
        <dbReference type="EMBL" id="QHS98200.1"/>
    </source>
</evidence>
<name>A0A6C0C1E0_9ZZZZ</name>
<accession>A0A6C0C1E0</accession>
<proteinExistence type="predicted"/>
<sequence length="38" mass="4173">MHLFGTTVDWKKDIMGEAFNFENPDASSQCGCGTSFSI</sequence>
<protein>
    <recommendedName>
        <fullName evidence="2">FeS cluster biogenesis domain-containing protein</fullName>
    </recommendedName>
</protein>